<dbReference type="Proteomes" id="UP000006729">
    <property type="component" value="Chromosome 3"/>
</dbReference>
<dbReference type="EMBL" id="CM009292">
    <property type="protein sequence ID" value="KAI9397449.1"/>
    <property type="molecule type" value="Genomic_DNA"/>
</dbReference>
<name>A0ACC0T7C8_POPTR</name>
<comment type="caution">
    <text evidence="1">The sequence shown here is derived from an EMBL/GenBank/DDBJ whole genome shotgun (WGS) entry which is preliminary data.</text>
</comment>
<sequence>MTLDFASLHILDDYKGVDTIVVGDDNGIPIKHIGQSTILGANSNPLKPKHVVHVPQIQRNLVSVNKFTKDNFCFFESHSNHFFVKDQKTRTTLLKDLLKKDCIGSLGLECRIHI</sequence>
<proteinExistence type="predicted"/>
<accession>A0ACC0T7C8</accession>
<organism evidence="1 2">
    <name type="scientific">Populus trichocarpa</name>
    <name type="common">Western balsam poplar</name>
    <name type="synonym">Populus balsamifera subsp. trichocarpa</name>
    <dbReference type="NCBI Taxonomy" id="3694"/>
    <lineage>
        <taxon>Eukaryota</taxon>
        <taxon>Viridiplantae</taxon>
        <taxon>Streptophyta</taxon>
        <taxon>Embryophyta</taxon>
        <taxon>Tracheophyta</taxon>
        <taxon>Spermatophyta</taxon>
        <taxon>Magnoliopsida</taxon>
        <taxon>eudicotyledons</taxon>
        <taxon>Gunneridae</taxon>
        <taxon>Pentapetalae</taxon>
        <taxon>rosids</taxon>
        <taxon>fabids</taxon>
        <taxon>Malpighiales</taxon>
        <taxon>Salicaceae</taxon>
        <taxon>Saliceae</taxon>
        <taxon>Populus</taxon>
    </lineage>
</organism>
<evidence type="ECO:0000313" key="2">
    <source>
        <dbReference type="Proteomes" id="UP000006729"/>
    </source>
</evidence>
<protein>
    <submittedName>
        <fullName evidence="1">Uncharacterized protein</fullName>
    </submittedName>
</protein>
<evidence type="ECO:0000313" key="1">
    <source>
        <dbReference type="EMBL" id="KAI9397449.1"/>
    </source>
</evidence>
<keyword evidence="2" id="KW-1185">Reference proteome</keyword>
<reference evidence="1 2" key="1">
    <citation type="journal article" date="2006" name="Science">
        <title>The genome of black cottonwood, Populus trichocarpa (Torr. &amp; Gray).</title>
        <authorList>
            <person name="Tuskan G.A."/>
            <person name="Difazio S."/>
            <person name="Jansson S."/>
            <person name="Bohlmann J."/>
            <person name="Grigoriev I."/>
            <person name="Hellsten U."/>
            <person name="Putnam N."/>
            <person name="Ralph S."/>
            <person name="Rombauts S."/>
            <person name="Salamov A."/>
            <person name="Schein J."/>
            <person name="Sterck L."/>
            <person name="Aerts A."/>
            <person name="Bhalerao R.R."/>
            <person name="Bhalerao R.P."/>
            <person name="Blaudez D."/>
            <person name="Boerjan W."/>
            <person name="Brun A."/>
            <person name="Brunner A."/>
            <person name="Busov V."/>
            <person name="Campbell M."/>
            <person name="Carlson J."/>
            <person name="Chalot M."/>
            <person name="Chapman J."/>
            <person name="Chen G.L."/>
            <person name="Cooper D."/>
            <person name="Coutinho P.M."/>
            <person name="Couturier J."/>
            <person name="Covert S."/>
            <person name="Cronk Q."/>
            <person name="Cunningham R."/>
            <person name="Davis J."/>
            <person name="Degroeve S."/>
            <person name="Dejardin A."/>
            <person name="Depamphilis C."/>
            <person name="Detter J."/>
            <person name="Dirks B."/>
            <person name="Dubchak I."/>
            <person name="Duplessis S."/>
            <person name="Ehlting J."/>
            <person name="Ellis B."/>
            <person name="Gendler K."/>
            <person name="Goodstein D."/>
            <person name="Gribskov M."/>
            <person name="Grimwood J."/>
            <person name="Groover A."/>
            <person name="Gunter L."/>
            <person name="Hamberger B."/>
            <person name="Heinze B."/>
            <person name="Helariutta Y."/>
            <person name="Henrissat B."/>
            <person name="Holligan D."/>
            <person name="Holt R."/>
            <person name="Huang W."/>
            <person name="Islam-Faridi N."/>
            <person name="Jones S."/>
            <person name="Jones-Rhoades M."/>
            <person name="Jorgensen R."/>
            <person name="Joshi C."/>
            <person name="Kangasjarvi J."/>
            <person name="Karlsson J."/>
            <person name="Kelleher C."/>
            <person name="Kirkpatrick R."/>
            <person name="Kirst M."/>
            <person name="Kohler A."/>
            <person name="Kalluri U."/>
            <person name="Larimer F."/>
            <person name="Leebens-Mack J."/>
            <person name="Leple J.C."/>
            <person name="Locascio P."/>
            <person name="Lou Y."/>
            <person name="Lucas S."/>
            <person name="Martin F."/>
            <person name="Montanini B."/>
            <person name="Napoli C."/>
            <person name="Nelson D.R."/>
            <person name="Nelson C."/>
            <person name="Nieminen K."/>
            <person name="Nilsson O."/>
            <person name="Pereda V."/>
            <person name="Peter G."/>
            <person name="Philippe R."/>
            <person name="Pilate G."/>
            <person name="Poliakov A."/>
            <person name="Razumovskaya J."/>
            <person name="Richardson P."/>
            <person name="Rinaldi C."/>
            <person name="Ritland K."/>
            <person name="Rouze P."/>
            <person name="Ryaboy D."/>
            <person name="Schmutz J."/>
            <person name="Schrader J."/>
            <person name="Segerman B."/>
            <person name="Shin H."/>
            <person name="Siddiqui A."/>
            <person name="Sterky F."/>
            <person name="Terry A."/>
            <person name="Tsai C.J."/>
            <person name="Uberbacher E."/>
            <person name="Unneberg P."/>
            <person name="Vahala J."/>
            <person name="Wall K."/>
            <person name="Wessler S."/>
            <person name="Yang G."/>
            <person name="Yin T."/>
            <person name="Douglas C."/>
            <person name="Marra M."/>
            <person name="Sandberg G."/>
            <person name="Van de Peer Y."/>
            <person name="Rokhsar D."/>
        </authorList>
    </citation>
    <scope>NUCLEOTIDE SEQUENCE [LARGE SCALE GENOMIC DNA]</scope>
    <source>
        <strain evidence="2">cv. Nisqually</strain>
    </source>
</reference>
<gene>
    <name evidence="1" type="ORF">POPTR_003G039626v4</name>
</gene>